<dbReference type="PROSITE" id="PS01124">
    <property type="entry name" value="HTH_ARAC_FAMILY_2"/>
    <property type="match status" value="1"/>
</dbReference>
<dbReference type="SUPFAM" id="SSF46689">
    <property type="entry name" value="Homeodomain-like"/>
    <property type="match status" value="2"/>
</dbReference>
<accession>A0A167GTK9</accession>
<name>A0A167GTK9_9GAMM</name>
<dbReference type="InterPro" id="IPR018060">
    <property type="entry name" value="HTH_AraC"/>
</dbReference>
<dbReference type="InterPro" id="IPR050204">
    <property type="entry name" value="AraC_XylS_family_regulators"/>
</dbReference>
<dbReference type="InterPro" id="IPR009057">
    <property type="entry name" value="Homeodomain-like_sf"/>
</dbReference>
<dbReference type="Pfam" id="PF12833">
    <property type="entry name" value="HTH_18"/>
    <property type="match status" value="1"/>
</dbReference>
<dbReference type="PANTHER" id="PTHR46796">
    <property type="entry name" value="HTH-TYPE TRANSCRIPTIONAL ACTIVATOR RHAS-RELATED"/>
    <property type="match status" value="1"/>
</dbReference>
<feature type="domain" description="HTH araC/xylS-type" evidence="4">
    <location>
        <begin position="225"/>
        <end position="323"/>
    </location>
</feature>
<evidence type="ECO:0000256" key="3">
    <source>
        <dbReference type="ARBA" id="ARBA00023163"/>
    </source>
</evidence>
<dbReference type="Gene3D" id="1.10.10.60">
    <property type="entry name" value="Homeodomain-like"/>
    <property type="match status" value="2"/>
</dbReference>
<evidence type="ECO:0000313" key="5">
    <source>
        <dbReference type="EMBL" id="KZN56537.1"/>
    </source>
</evidence>
<dbReference type="Pfam" id="PF12852">
    <property type="entry name" value="Cupin_6"/>
    <property type="match status" value="1"/>
</dbReference>
<dbReference type="PANTHER" id="PTHR46796:SF7">
    <property type="entry name" value="ARAC FAMILY TRANSCRIPTIONAL REGULATOR"/>
    <property type="match status" value="1"/>
</dbReference>
<evidence type="ECO:0000259" key="4">
    <source>
        <dbReference type="PROSITE" id="PS01124"/>
    </source>
</evidence>
<comment type="caution">
    <text evidence="5">The sequence shown here is derived from an EMBL/GenBank/DDBJ whole genome shotgun (WGS) entry which is preliminary data.</text>
</comment>
<dbReference type="EMBL" id="AUXZ01000001">
    <property type="protein sequence ID" value="KZN56537.1"/>
    <property type="molecule type" value="Genomic_DNA"/>
</dbReference>
<evidence type="ECO:0000256" key="2">
    <source>
        <dbReference type="ARBA" id="ARBA00023125"/>
    </source>
</evidence>
<sequence length="324" mass="35942">MFNHIPSPSNAQIPNAGNSLIGGDALSDILNALRLQASSYFCTEFSAPWGIKEPETDYGTFHFVVRGSAWLNMPDSKRATYLSTGDIVAFPTGAAHQIGDQPNGVCISGDELLTQIQNDENPFSGDESITTLLCGYFKYQQHVQLPILRDMPNFLHIKTNEEPSLLWLNNLANMLAHESRSTLPGGTVIVDRLTEVLVIQLLRWHVNTQHSGTGYFRALADTRLSLALSLIHKQPAQAWTVERMAHSVGMSRSAFANLFHEIIGMTPLTYLSQWRMHIAQDLLKEGKESMISVAEQVGYSSEASFSKAFKKIIGISPGQLRRQK</sequence>
<organism evidence="5 6">
    <name type="scientific">Pseudoalteromonas luteoviolacea H33</name>
    <dbReference type="NCBI Taxonomy" id="1365251"/>
    <lineage>
        <taxon>Bacteria</taxon>
        <taxon>Pseudomonadati</taxon>
        <taxon>Pseudomonadota</taxon>
        <taxon>Gammaproteobacteria</taxon>
        <taxon>Alteromonadales</taxon>
        <taxon>Pseudoalteromonadaceae</taxon>
        <taxon>Pseudoalteromonas</taxon>
    </lineage>
</organism>
<dbReference type="Proteomes" id="UP000076503">
    <property type="component" value="Unassembled WGS sequence"/>
</dbReference>
<reference evidence="5 6" key="1">
    <citation type="submission" date="2013-07" db="EMBL/GenBank/DDBJ databases">
        <title>Comparative Genomic and Metabolomic Analysis of Twelve Strains of Pseudoalteromonas luteoviolacea.</title>
        <authorList>
            <person name="Vynne N.G."/>
            <person name="Mansson M."/>
            <person name="Gram L."/>
        </authorList>
    </citation>
    <scope>NUCLEOTIDE SEQUENCE [LARGE SCALE GENOMIC DNA]</scope>
    <source>
        <strain evidence="5 6">H33</strain>
    </source>
</reference>
<dbReference type="GO" id="GO:0043565">
    <property type="term" value="F:sequence-specific DNA binding"/>
    <property type="evidence" value="ECO:0007669"/>
    <property type="project" value="InterPro"/>
</dbReference>
<dbReference type="AlphaFoldDB" id="A0A167GTK9"/>
<evidence type="ECO:0000256" key="1">
    <source>
        <dbReference type="ARBA" id="ARBA00023015"/>
    </source>
</evidence>
<protein>
    <recommendedName>
        <fullName evidence="4">HTH araC/xylS-type domain-containing protein</fullName>
    </recommendedName>
</protein>
<dbReference type="InterPro" id="IPR020449">
    <property type="entry name" value="Tscrpt_reg_AraC-type_HTH"/>
</dbReference>
<gene>
    <name evidence="5" type="ORF">N476_00240</name>
</gene>
<dbReference type="SMART" id="SM00342">
    <property type="entry name" value="HTH_ARAC"/>
    <property type="match status" value="1"/>
</dbReference>
<dbReference type="InterPro" id="IPR032783">
    <property type="entry name" value="AraC_lig"/>
</dbReference>
<keyword evidence="2" id="KW-0238">DNA-binding</keyword>
<dbReference type="GO" id="GO:0003700">
    <property type="term" value="F:DNA-binding transcription factor activity"/>
    <property type="evidence" value="ECO:0007669"/>
    <property type="project" value="InterPro"/>
</dbReference>
<dbReference type="RefSeq" id="WP_063359876.1">
    <property type="nucleotide sequence ID" value="NZ_AUXZ01000001.1"/>
</dbReference>
<dbReference type="PATRIC" id="fig|1365251.3.peg.47"/>
<keyword evidence="3" id="KW-0804">Transcription</keyword>
<dbReference type="InterPro" id="IPR018062">
    <property type="entry name" value="HTH_AraC-typ_CS"/>
</dbReference>
<dbReference type="PROSITE" id="PS00041">
    <property type="entry name" value="HTH_ARAC_FAMILY_1"/>
    <property type="match status" value="1"/>
</dbReference>
<evidence type="ECO:0000313" key="6">
    <source>
        <dbReference type="Proteomes" id="UP000076503"/>
    </source>
</evidence>
<proteinExistence type="predicted"/>
<keyword evidence="1" id="KW-0805">Transcription regulation</keyword>
<dbReference type="PRINTS" id="PR00032">
    <property type="entry name" value="HTHARAC"/>
</dbReference>